<name>A0AAQ3Q883_9LILI</name>
<protein>
    <recommendedName>
        <fullName evidence="6">Methyltransferase</fullName>
        <ecNumber evidence="6">2.1.1.-</ecNumber>
    </recommendedName>
</protein>
<gene>
    <name evidence="7" type="ORF">Cni_G08819</name>
</gene>
<keyword evidence="8" id="KW-1185">Reference proteome</keyword>
<evidence type="ECO:0000256" key="3">
    <source>
        <dbReference type="ARBA" id="ARBA00022603"/>
    </source>
</evidence>
<keyword evidence="4 6" id="KW-0735">Signal-anchor</keyword>
<evidence type="ECO:0000256" key="6">
    <source>
        <dbReference type="RuleBase" id="RU366043"/>
    </source>
</evidence>
<dbReference type="AlphaFoldDB" id="A0AAQ3Q883"/>
<dbReference type="GO" id="GO:0008757">
    <property type="term" value="F:S-adenosylmethionine-dependent methyltransferase activity"/>
    <property type="evidence" value="ECO:0007669"/>
    <property type="project" value="TreeGrafter"/>
</dbReference>
<dbReference type="InterPro" id="IPR029063">
    <property type="entry name" value="SAM-dependent_MTases_sf"/>
</dbReference>
<evidence type="ECO:0000256" key="1">
    <source>
        <dbReference type="ARBA" id="ARBA00004606"/>
    </source>
</evidence>
<keyword evidence="6" id="KW-0325">Glycoprotein</keyword>
<evidence type="ECO:0000256" key="5">
    <source>
        <dbReference type="ARBA" id="ARBA00037847"/>
    </source>
</evidence>
<dbReference type="Proteomes" id="UP001327560">
    <property type="component" value="Chromosome 3"/>
</dbReference>
<keyword evidence="6" id="KW-0812">Transmembrane</keyword>
<dbReference type="SUPFAM" id="SSF53335">
    <property type="entry name" value="S-adenosyl-L-methionine-dependent methyltransferases"/>
    <property type="match status" value="2"/>
</dbReference>
<comment type="similarity">
    <text evidence="2 6">Belongs to the methyltransferase superfamily.</text>
</comment>
<proteinExistence type="inferred from homology"/>
<feature type="transmembrane region" description="Helical" evidence="6">
    <location>
        <begin position="20"/>
        <end position="43"/>
    </location>
</feature>
<evidence type="ECO:0000256" key="4">
    <source>
        <dbReference type="ARBA" id="ARBA00022968"/>
    </source>
</evidence>
<dbReference type="PANTHER" id="PTHR10108:SF763">
    <property type="entry name" value="PECTIN METHYLTRANSFERASE QUA3-RELATED"/>
    <property type="match status" value="1"/>
</dbReference>
<dbReference type="Pfam" id="PF03141">
    <property type="entry name" value="Methyltransf_29"/>
    <property type="match status" value="1"/>
</dbReference>
<dbReference type="PANTHER" id="PTHR10108">
    <property type="entry name" value="SAM-DEPENDENT METHYLTRANSFERASE"/>
    <property type="match status" value="1"/>
</dbReference>
<keyword evidence="3 6" id="KW-0489">Methyltransferase</keyword>
<evidence type="ECO:0000256" key="2">
    <source>
        <dbReference type="ARBA" id="ARBA00008361"/>
    </source>
</evidence>
<dbReference type="EC" id="2.1.1.-" evidence="6"/>
<dbReference type="GO" id="GO:0005802">
    <property type="term" value="C:trans-Golgi network"/>
    <property type="evidence" value="ECO:0007669"/>
    <property type="project" value="TreeGrafter"/>
</dbReference>
<comment type="subcellular location">
    <subcellularLocation>
        <location evidence="5">Endomembrane system</location>
        <topology evidence="5">Single-pass membrane protein</topology>
    </subcellularLocation>
    <subcellularLocation>
        <location evidence="1 6">Membrane</location>
        <topology evidence="1 6">Single-pass type II membrane protein</topology>
    </subcellularLocation>
</comment>
<evidence type="ECO:0000313" key="7">
    <source>
        <dbReference type="EMBL" id="WOL00106.1"/>
    </source>
</evidence>
<dbReference type="GO" id="GO:0005768">
    <property type="term" value="C:endosome"/>
    <property type="evidence" value="ECO:0007669"/>
    <property type="project" value="TreeGrafter"/>
</dbReference>
<keyword evidence="6" id="KW-0472">Membrane</keyword>
<reference evidence="7 8" key="1">
    <citation type="submission" date="2023-10" db="EMBL/GenBank/DDBJ databases">
        <title>Chromosome-scale genome assembly provides insights into flower coloration mechanisms of Canna indica.</title>
        <authorList>
            <person name="Li C."/>
        </authorList>
    </citation>
    <scope>NUCLEOTIDE SEQUENCE [LARGE SCALE GENOMIC DNA]</scope>
    <source>
        <tissue evidence="7">Flower</tissue>
    </source>
</reference>
<dbReference type="GO" id="GO:0016020">
    <property type="term" value="C:membrane"/>
    <property type="evidence" value="ECO:0007669"/>
    <property type="project" value="UniProtKB-SubCell"/>
</dbReference>
<sequence>MGHVNLPPGRRGQGARQWTLLDLASAFMFAAVLVFFVLVFTSLGDSLAASGRRTLARSSTSDPRQRQRILAILDPPSSATAAAAAASGRAVVIDACPAEEVDNMPCEDPRRNSQLSREMNFYRERHCPMPEDMPLCLVPPPKGYRSPVLWPDSLHKIWHDNMPYDKIAERKGHQGWMKEEGPYFIFPGGGTMFPDGAAHYISKLGQFIPIKKGHIRTALDMGCGVASFGGFMLKENVMTISFAPRDSHKSQIQFALERGIPAFVAMLGTRQLPFSAYSFDLVHCSRCLIPFTAHNGTYLIEVDRLLRPEGFLVISGPPVQWANQDKEWTDLQAMTHALCYELIAVDGNTAIWKKPSGVSCLPNLGNFNLDQCNDNDDPNEAWYIKLKKCVNKVPLSAEISIGAIPKWPERLSKPSARVSLLKNGIDVFEADTRRWARRVSYYKNSLGIKLGTPHIRNVMDMNAFFGGFAAALNSDPVWVMNVIPARKPLTLGIIYDRGLIGVYHDWCEAFSTYPRTYDLIHVAGINSLVRDTSGKKRCSLVDLMVEMDRILRPEGIAVVRDSPEVIEKVAQIAHAIRWKAQVHESEPESRNGEKILVATKTFWTLPATSD</sequence>
<dbReference type="Gene3D" id="3.40.50.150">
    <property type="entry name" value="Vaccinia Virus protein VP39"/>
    <property type="match status" value="1"/>
</dbReference>
<accession>A0AAQ3Q883</accession>
<evidence type="ECO:0000313" key="8">
    <source>
        <dbReference type="Proteomes" id="UP001327560"/>
    </source>
</evidence>
<keyword evidence="6" id="KW-0808">Transferase</keyword>
<dbReference type="EMBL" id="CP136892">
    <property type="protein sequence ID" value="WOL00106.1"/>
    <property type="molecule type" value="Genomic_DNA"/>
</dbReference>
<dbReference type="GO" id="GO:0032259">
    <property type="term" value="P:methylation"/>
    <property type="evidence" value="ECO:0007669"/>
    <property type="project" value="UniProtKB-KW"/>
</dbReference>
<dbReference type="FunFam" id="3.40.50.150:FF:000165">
    <property type="entry name" value="probable methyltransferase PMT13"/>
    <property type="match status" value="1"/>
</dbReference>
<keyword evidence="6" id="KW-1133">Transmembrane helix</keyword>
<organism evidence="7 8">
    <name type="scientific">Canna indica</name>
    <name type="common">Indian-shot</name>
    <dbReference type="NCBI Taxonomy" id="4628"/>
    <lineage>
        <taxon>Eukaryota</taxon>
        <taxon>Viridiplantae</taxon>
        <taxon>Streptophyta</taxon>
        <taxon>Embryophyta</taxon>
        <taxon>Tracheophyta</taxon>
        <taxon>Spermatophyta</taxon>
        <taxon>Magnoliopsida</taxon>
        <taxon>Liliopsida</taxon>
        <taxon>Zingiberales</taxon>
        <taxon>Cannaceae</taxon>
        <taxon>Canna</taxon>
    </lineage>
</organism>
<dbReference type="InterPro" id="IPR004159">
    <property type="entry name" value="Put_SAM_MeTrfase"/>
</dbReference>